<organism evidence="3 4">
    <name type="scientific">Candidatus Desulfovibrio intestinipullorum</name>
    <dbReference type="NCBI Taxonomy" id="2838536"/>
    <lineage>
        <taxon>Bacteria</taxon>
        <taxon>Pseudomonadati</taxon>
        <taxon>Thermodesulfobacteriota</taxon>
        <taxon>Desulfovibrionia</taxon>
        <taxon>Desulfovibrionales</taxon>
        <taxon>Desulfovibrionaceae</taxon>
        <taxon>Desulfovibrio</taxon>
    </lineage>
</organism>
<keyword evidence="1" id="KW-0175">Coiled coil</keyword>
<dbReference type="AlphaFoldDB" id="A0A9D1PYJ4"/>
<dbReference type="Proteomes" id="UP000886752">
    <property type="component" value="Unassembled WGS sequence"/>
</dbReference>
<gene>
    <name evidence="3" type="ORF">H9894_10550</name>
</gene>
<dbReference type="SUPFAM" id="SSF52540">
    <property type="entry name" value="P-loop containing nucleoside triphosphate hydrolases"/>
    <property type="match status" value="1"/>
</dbReference>
<reference evidence="3" key="1">
    <citation type="journal article" date="2021" name="PeerJ">
        <title>Extensive microbial diversity within the chicken gut microbiome revealed by metagenomics and culture.</title>
        <authorList>
            <person name="Gilroy R."/>
            <person name="Ravi A."/>
            <person name="Getino M."/>
            <person name="Pursley I."/>
            <person name="Horton D.L."/>
            <person name="Alikhan N.F."/>
            <person name="Baker D."/>
            <person name="Gharbi K."/>
            <person name="Hall N."/>
            <person name="Watson M."/>
            <person name="Adriaenssens E.M."/>
            <person name="Foster-Nyarko E."/>
            <person name="Jarju S."/>
            <person name="Secka A."/>
            <person name="Antonio M."/>
            <person name="Oren A."/>
            <person name="Chaudhuri R.R."/>
            <person name="La Ragione R."/>
            <person name="Hildebrand F."/>
            <person name="Pallen M.J."/>
        </authorList>
    </citation>
    <scope>NUCLEOTIDE SEQUENCE</scope>
    <source>
        <strain evidence="3">ChiHecec2B26-446</strain>
    </source>
</reference>
<sequence length="531" mass="61424">MRQESLTVSRELEAIRQEREKLSDKIKDLQETIASEESTLETVKDRKRDKEFEITQFQDKLDTIKKELQEYDEKHQEYVHEKEEWQYVRRTLDEMRQEVQSLTAFKATLEVEIEKLKGELAENGGANTQDGAADAYADIMEVDPVCLAPDEFAGAGQVRDEVKLLHEFRDVLAGEGYYFPERVINAFHTSLKSNVRTPLTVLAGVSGTGKTLLPIRYTEFMGLHRLVIAVQPRWDSPQDMFGFYNYLEKRYKGTELSRALVRMDPYNYDQFASYRQARDGMLLVLLDEMNLARTEYYFSEFLSKLELRRLVKNPSVAEQRHQAELNFDAGPGGRPFTVWVPENVLFVGTMNEDETTQALSDKVLDRSNVLRFGKPASVPAHERHAIRKASQRREYLPFSTWQSWMRSAKDRPWESEVNQWIDRINEAMNGVGRPFGFRVREGMLSYVANYPGIDDGHRYRLAFADQIEQKILPKLRGIDMSEAGTTLSRIAEVIRSVGDDALEESFREAQQESARMGLFTWRGVTRAFEDD</sequence>
<dbReference type="EMBL" id="DXHV01000084">
    <property type="protein sequence ID" value="HIW01606.1"/>
    <property type="molecule type" value="Genomic_DNA"/>
</dbReference>
<dbReference type="GO" id="GO:0005524">
    <property type="term" value="F:ATP binding"/>
    <property type="evidence" value="ECO:0007669"/>
    <property type="project" value="InterPro"/>
</dbReference>
<feature type="coiled-coil region" evidence="1">
    <location>
        <begin position="12"/>
        <end position="112"/>
    </location>
</feature>
<feature type="domain" description="ATPase dynein-related AAA" evidence="2">
    <location>
        <begin position="201"/>
        <end position="366"/>
    </location>
</feature>
<comment type="caution">
    <text evidence="3">The sequence shown here is derived from an EMBL/GenBank/DDBJ whole genome shotgun (WGS) entry which is preliminary data.</text>
</comment>
<dbReference type="InterPro" id="IPR011704">
    <property type="entry name" value="ATPase_dyneun-rel_AAA"/>
</dbReference>
<dbReference type="Gene3D" id="1.10.287.1490">
    <property type="match status" value="1"/>
</dbReference>
<evidence type="ECO:0000256" key="1">
    <source>
        <dbReference type="SAM" id="Coils"/>
    </source>
</evidence>
<protein>
    <submittedName>
        <fullName evidence="3">AAA family ATPase</fullName>
    </submittedName>
</protein>
<evidence type="ECO:0000259" key="2">
    <source>
        <dbReference type="Pfam" id="PF07728"/>
    </source>
</evidence>
<proteinExistence type="predicted"/>
<dbReference type="GO" id="GO:0016887">
    <property type="term" value="F:ATP hydrolysis activity"/>
    <property type="evidence" value="ECO:0007669"/>
    <property type="project" value="InterPro"/>
</dbReference>
<evidence type="ECO:0000313" key="4">
    <source>
        <dbReference type="Proteomes" id="UP000886752"/>
    </source>
</evidence>
<reference evidence="3" key="2">
    <citation type="submission" date="2021-04" db="EMBL/GenBank/DDBJ databases">
        <authorList>
            <person name="Gilroy R."/>
        </authorList>
    </citation>
    <scope>NUCLEOTIDE SEQUENCE</scope>
    <source>
        <strain evidence="3">ChiHecec2B26-446</strain>
    </source>
</reference>
<dbReference type="InterPro" id="IPR027417">
    <property type="entry name" value="P-loop_NTPase"/>
</dbReference>
<dbReference type="Gene3D" id="3.40.50.300">
    <property type="entry name" value="P-loop containing nucleotide triphosphate hydrolases"/>
    <property type="match status" value="1"/>
</dbReference>
<evidence type="ECO:0000313" key="3">
    <source>
        <dbReference type="EMBL" id="HIW01606.1"/>
    </source>
</evidence>
<dbReference type="Pfam" id="PF07728">
    <property type="entry name" value="AAA_5"/>
    <property type="match status" value="1"/>
</dbReference>
<accession>A0A9D1PYJ4</accession>
<name>A0A9D1PYJ4_9BACT</name>